<dbReference type="InterPro" id="IPR002591">
    <property type="entry name" value="Phosphodiest/P_Trfase"/>
</dbReference>
<dbReference type="Proteomes" id="UP000635071">
    <property type="component" value="Unassembled WGS sequence"/>
</dbReference>
<dbReference type="SUPFAM" id="SSF53649">
    <property type="entry name" value="Alkaline phosphatase-like"/>
    <property type="match status" value="1"/>
</dbReference>
<dbReference type="AlphaFoldDB" id="A0A916ZIE5"/>
<gene>
    <name evidence="1" type="ORF">GCM10011529_02160</name>
</gene>
<dbReference type="PANTHER" id="PTHR10151">
    <property type="entry name" value="ECTONUCLEOTIDE PYROPHOSPHATASE/PHOSPHODIESTERASE"/>
    <property type="match status" value="1"/>
</dbReference>
<keyword evidence="2" id="KW-1185">Reference proteome</keyword>
<comment type="caution">
    <text evidence="1">The sequence shown here is derived from an EMBL/GenBank/DDBJ whole genome shotgun (WGS) entry which is preliminary data.</text>
</comment>
<name>A0A916ZIE5_9SPHN</name>
<reference evidence="1" key="1">
    <citation type="journal article" date="2014" name="Int. J. Syst. Evol. Microbiol.">
        <title>Complete genome sequence of Corynebacterium casei LMG S-19264T (=DSM 44701T), isolated from a smear-ripened cheese.</title>
        <authorList>
            <consortium name="US DOE Joint Genome Institute (JGI-PGF)"/>
            <person name="Walter F."/>
            <person name="Albersmeier A."/>
            <person name="Kalinowski J."/>
            <person name="Ruckert C."/>
        </authorList>
    </citation>
    <scope>NUCLEOTIDE SEQUENCE</scope>
    <source>
        <strain evidence="1">CGMCC 1.15519</strain>
    </source>
</reference>
<reference evidence="1" key="2">
    <citation type="submission" date="2020-09" db="EMBL/GenBank/DDBJ databases">
        <authorList>
            <person name="Sun Q."/>
            <person name="Zhou Y."/>
        </authorList>
    </citation>
    <scope>NUCLEOTIDE SEQUENCE</scope>
    <source>
        <strain evidence="1">CGMCC 1.15519</strain>
    </source>
</reference>
<accession>A0A916ZIE5</accession>
<dbReference type="GO" id="GO:0016787">
    <property type="term" value="F:hydrolase activity"/>
    <property type="evidence" value="ECO:0007669"/>
    <property type="project" value="UniProtKB-ARBA"/>
</dbReference>
<dbReference type="Pfam" id="PF01663">
    <property type="entry name" value="Phosphodiest"/>
    <property type="match status" value="1"/>
</dbReference>
<evidence type="ECO:0000313" key="2">
    <source>
        <dbReference type="Proteomes" id="UP000635071"/>
    </source>
</evidence>
<dbReference type="PANTHER" id="PTHR10151:SF120">
    <property type="entry name" value="BIS(5'-ADENOSYL)-TRIPHOSPHATASE"/>
    <property type="match status" value="1"/>
</dbReference>
<proteinExistence type="predicted"/>
<organism evidence="1 2">
    <name type="scientific">Sandarakinorhabdus glacialis</name>
    <dbReference type="NCBI Taxonomy" id="1614636"/>
    <lineage>
        <taxon>Bacteria</taxon>
        <taxon>Pseudomonadati</taxon>
        <taxon>Pseudomonadota</taxon>
        <taxon>Alphaproteobacteria</taxon>
        <taxon>Sphingomonadales</taxon>
        <taxon>Sphingosinicellaceae</taxon>
        <taxon>Sandarakinorhabdus</taxon>
    </lineage>
</organism>
<dbReference type="Gene3D" id="3.40.720.10">
    <property type="entry name" value="Alkaline Phosphatase, subunit A"/>
    <property type="match status" value="1"/>
</dbReference>
<dbReference type="EMBL" id="BMJM01000001">
    <property type="protein sequence ID" value="GGD99586.1"/>
    <property type="molecule type" value="Genomic_DNA"/>
</dbReference>
<protein>
    <submittedName>
        <fullName evidence="1">Alkaline phosphatase family protein</fullName>
    </submittedName>
</protein>
<dbReference type="InterPro" id="IPR017850">
    <property type="entry name" value="Alkaline_phosphatase_core_sf"/>
</dbReference>
<evidence type="ECO:0000313" key="1">
    <source>
        <dbReference type="EMBL" id="GGD99586.1"/>
    </source>
</evidence>
<dbReference type="CDD" id="cd16018">
    <property type="entry name" value="Enpp"/>
    <property type="match status" value="1"/>
</dbReference>
<sequence>MVLALVLAGCATPRAEVARPVVRPPLILVSIDGMRADYLARGVTPNLKALAARGVTTTAMRPSFPSVTFPNHYTIVTGKRPDRNGIVNNSMEDPAIPGVRFSMGNRDAVTDRRWWDQAEPVWVTAEKAGIRTAPMFWPGSEAAVHGVRPSEWAVFDSKLSGDARVDRLLASIDAPMRPGFLTLYLETVDHEGHMFGPDAPETVRAVAGVDAEIGRLLAGLKGRGIEANIIVLADHGMAATGPERVILLDAVAPAASFRLVTGGAVAGIAEVPGQEAALAAGLLRPHPHMQCWRKGAIPARLHYGANSRVPAIVCMAEAGWLILGTTPKTPVTVGGMHGYDPAAPEMAAMFVAAGPGFREGVTVGAFDNVDVYPVMMKLLGVKAVDGDGDGGEELVKGALR</sequence>
<dbReference type="Gene3D" id="3.30.1360.180">
    <property type="match status" value="1"/>
</dbReference>